<accession>A0A835MUP2</accession>
<dbReference type="AlphaFoldDB" id="A0A835MUP2"/>
<evidence type="ECO:0000313" key="1">
    <source>
        <dbReference type="EMBL" id="KAF9670253.1"/>
    </source>
</evidence>
<name>A0A835MUP2_9ROSI</name>
<sequence length="66" mass="7657">MGLVDFMLLHQKRGKQAVLQGDADQFRRYFHWKSLIICRGKDYFICTGPTAMLVPVVEKPSEDWKG</sequence>
<organism evidence="1 2">
    <name type="scientific">Salix dunnii</name>
    <dbReference type="NCBI Taxonomy" id="1413687"/>
    <lineage>
        <taxon>Eukaryota</taxon>
        <taxon>Viridiplantae</taxon>
        <taxon>Streptophyta</taxon>
        <taxon>Embryophyta</taxon>
        <taxon>Tracheophyta</taxon>
        <taxon>Spermatophyta</taxon>
        <taxon>Magnoliopsida</taxon>
        <taxon>eudicotyledons</taxon>
        <taxon>Gunneridae</taxon>
        <taxon>Pentapetalae</taxon>
        <taxon>rosids</taxon>
        <taxon>fabids</taxon>
        <taxon>Malpighiales</taxon>
        <taxon>Salicaceae</taxon>
        <taxon>Saliceae</taxon>
        <taxon>Salix</taxon>
    </lineage>
</organism>
<dbReference type="EMBL" id="JADGMS010000013">
    <property type="protein sequence ID" value="KAF9670253.1"/>
    <property type="molecule type" value="Genomic_DNA"/>
</dbReference>
<dbReference type="Proteomes" id="UP000657918">
    <property type="component" value="Unassembled WGS sequence"/>
</dbReference>
<protein>
    <submittedName>
        <fullName evidence="1">Uncharacterized protein</fullName>
    </submittedName>
</protein>
<reference evidence="1 2" key="1">
    <citation type="submission" date="2020-10" db="EMBL/GenBank/DDBJ databases">
        <title>Plant Genome Project.</title>
        <authorList>
            <person name="Zhang R.-G."/>
        </authorList>
    </citation>
    <scope>NUCLEOTIDE SEQUENCE [LARGE SCALE GENOMIC DNA]</scope>
    <source>
        <strain evidence="1">FAFU-HL-1</strain>
        <tissue evidence="1">Leaf</tissue>
    </source>
</reference>
<evidence type="ECO:0000313" key="2">
    <source>
        <dbReference type="Proteomes" id="UP000657918"/>
    </source>
</evidence>
<comment type="caution">
    <text evidence="1">The sequence shown here is derived from an EMBL/GenBank/DDBJ whole genome shotgun (WGS) entry which is preliminary data.</text>
</comment>
<dbReference type="OrthoDB" id="1723022at2759"/>
<gene>
    <name evidence="1" type="ORF">SADUNF_Sadunf13G0049100</name>
</gene>
<proteinExistence type="predicted"/>
<keyword evidence="2" id="KW-1185">Reference proteome</keyword>